<keyword evidence="1 4" id="KW-0479">Metal-binding</keyword>
<dbReference type="SUPFAM" id="SSF57716">
    <property type="entry name" value="Glucocorticoid receptor-like (DNA-binding domain)"/>
    <property type="match status" value="2"/>
</dbReference>
<sequence>MQQDDEVESRGRARAKRRFSLILQDLEYQLMFLSASVAEPPRTQTPNQEEAFTRIDTTKHWAIRSPLDEYREEPQESRLVTVFFNSTLRCFECDEELDSQCQIYRGKALCSQCFLTTPEIAVCCACHHTIEDRVVLALGKVWHPHHLKCSKCEEILSGGGHFYERDGEPLCFHHFRGLTQEVCHKCHNLLPECLVEFTNKLYCLKHFTCEFCDKLLQPG</sequence>
<dbReference type="PROSITE" id="PS00478">
    <property type="entry name" value="LIM_DOMAIN_1"/>
    <property type="match status" value="1"/>
</dbReference>
<dbReference type="PANTHER" id="PTHR24210">
    <property type="entry name" value="LIM DOMAIN-CONTAINING PROTEIN"/>
    <property type="match status" value="1"/>
</dbReference>
<dbReference type="SMART" id="SM00132">
    <property type="entry name" value="LIM"/>
    <property type="match status" value="1"/>
</dbReference>
<evidence type="ECO:0000313" key="7">
    <source>
        <dbReference type="Proteomes" id="UP000274429"/>
    </source>
</evidence>
<dbReference type="EMBL" id="UYWX01000032">
    <property type="protein sequence ID" value="VDM16350.1"/>
    <property type="molecule type" value="Genomic_DNA"/>
</dbReference>
<dbReference type="GO" id="GO:0098609">
    <property type="term" value="P:cell-cell adhesion"/>
    <property type="evidence" value="ECO:0007669"/>
    <property type="project" value="TreeGrafter"/>
</dbReference>
<dbReference type="GO" id="GO:0046872">
    <property type="term" value="F:metal ion binding"/>
    <property type="evidence" value="ECO:0007669"/>
    <property type="project" value="UniProtKB-KW"/>
</dbReference>
<proteinExistence type="predicted"/>
<evidence type="ECO:0000313" key="8">
    <source>
        <dbReference type="WBParaSite" id="TTAC_0000039101-mRNA-1"/>
    </source>
</evidence>
<dbReference type="Gene3D" id="2.10.110.10">
    <property type="entry name" value="Cysteine Rich Protein"/>
    <property type="match status" value="1"/>
</dbReference>
<evidence type="ECO:0000256" key="3">
    <source>
        <dbReference type="ARBA" id="ARBA00023038"/>
    </source>
</evidence>
<dbReference type="PROSITE" id="PS50023">
    <property type="entry name" value="LIM_DOMAIN_2"/>
    <property type="match status" value="1"/>
</dbReference>
<evidence type="ECO:0000259" key="5">
    <source>
        <dbReference type="PROSITE" id="PS50023"/>
    </source>
</evidence>
<keyword evidence="7" id="KW-1185">Reference proteome</keyword>
<dbReference type="OrthoDB" id="1112565at2759"/>
<dbReference type="InterPro" id="IPR001781">
    <property type="entry name" value="Znf_LIM"/>
</dbReference>
<dbReference type="GO" id="GO:2001046">
    <property type="term" value="P:positive regulation of integrin-mediated signaling pathway"/>
    <property type="evidence" value="ECO:0007669"/>
    <property type="project" value="TreeGrafter"/>
</dbReference>
<dbReference type="AlphaFoldDB" id="A0A0R3WIG7"/>
<dbReference type="PANTHER" id="PTHR24210:SF0">
    <property type="entry name" value="LIM DOMAIN-CONTAINING PROTEIN"/>
    <property type="match status" value="1"/>
</dbReference>
<name>A0A0R3WIG7_HYDTA</name>
<evidence type="ECO:0000256" key="4">
    <source>
        <dbReference type="PROSITE-ProRule" id="PRU00125"/>
    </source>
</evidence>
<keyword evidence="2 4" id="KW-0862">Zinc</keyword>
<dbReference type="WBParaSite" id="TTAC_0000039101-mRNA-1">
    <property type="protein sequence ID" value="TTAC_0000039101-mRNA-1"/>
    <property type="gene ID" value="TTAC_0000039101"/>
</dbReference>
<dbReference type="GO" id="GO:0045216">
    <property type="term" value="P:cell-cell junction organization"/>
    <property type="evidence" value="ECO:0007669"/>
    <property type="project" value="TreeGrafter"/>
</dbReference>
<gene>
    <name evidence="6" type="ORF">TTAC_LOCUS392</name>
</gene>
<dbReference type="GO" id="GO:1900026">
    <property type="term" value="P:positive regulation of substrate adhesion-dependent cell spreading"/>
    <property type="evidence" value="ECO:0007669"/>
    <property type="project" value="TreeGrafter"/>
</dbReference>
<protein>
    <submittedName>
        <fullName evidence="8">LIM zinc-binding domain-containing protein</fullName>
    </submittedName>
</protein>
<reference evidence="8" key="1">
    <citation type="submission" date="2017-02" db="UniProtKB">
        <authorList>
            <consortium name="WormBaseParasite"/>
        </authorList>
    </citation>
    <scope>IDENTIFICATION</scope>
</reference>
<feature type="domain" description="LIM zinc-binding" evidence="5">
    <location>
        <begin position="121"/>
        <end position="181"/>
    </location>
</feature>
<evidence type="ECO:0000313" key="6">
    <source>
        <dbReference type="EMBL" id="VDM16350.1"/>
    </source>
</evidence>
<dbReference type="GO" id="GO:0005737">
    <property type="term" value="C:cytoplasm"/>
    <property type="evidence" value="ECO:0007669"/>
    <property type="project" value="TreeGrafter"/>
</dbReference>
<reference evidence="6 7" key="2">
    <citation type="submission" date="2018-11" db="EMBL/GenBank/DDBJ databases">
        <authorList>
            <consortium name="Pathogen Informatics"/>
        </authorList>
    </citation>
    <scope>NUCLEOTIDE SEQUENCE [LARGE SCALE GENOMIC DNA]</scope>
</reference>
<organism evidence="8">
    <name type="scientific">Hydatigena taeniaeformis</name>
    <name type="common">Feline tapeworm</name>
    <name type="synonym">Taenia taeniaeformis</name>
    <dbReference type="NCBI Taxonomy" id="6205"/>
    <lineage>
        <taxon>Eukaryota</taxon>
        <taxon>Metazoa</taxon>
        <taxon>Spiralia</taxon>
        <taxon>Lophotrochozoa</taxon>
        <taxon>Platyhelminthes</taxon>
        <taxon>Cestoda</taxon>
        <taxon>Eucestoda</taxon>
        <taxon>Cyclophyllidea</taxon>
        <taxon>Taeniidae</taxon>
        <taxon>Hydatigera</taxon>
    </lineage>
</organism>
<dbReference type="Pfam" id="PF00412">
    <property type="entry name" value="LIM"/>
    <property type="match status" value="1"/>
</dbReference>
<keyword evidence="3 4" id="KW-0440">LIM domain</keyword>
<evidence type="ECO:0000256" key="2">
    <source>
        <dbReference type="ARBA" id="ARBA00022833"/>
    </source>
</evidence>
<accession>A0A0R3WIG7</accession>
<dbReference type="STRING" id="6205.A0A0R3WIG7"/>
<dbReference type="Proteomes" id="UP000274429">
    <property type="component" value="Unassembled WGS sequence"/>
</dbReference>
<evidence type="ECO:0000256" key="1">
    <source>
        <dbReference type="ARBA" id="ARBA00022723"/>
    </source>
</evidence>
<dbReference type="InterPro" id="IPR017351">
    <property type="entry name" value="PINCH-1-4-like"/>
</dbReference>